<dbReference type="RefSeq" id="WP_002732839.1">
    <property type="nucleotide sequence ID" value="NZ_JACJSV010000002.1"/>
</dbReference>
<dbReference type="SUPFAM" id="SSF52200">
    <property type="entry name" value="Toll/Interleukin receptor TIR domain"/>
    <property type="match status" value="1"/>
</dbReference>
<evidence type="ECO:0000313" key="3">
    <source>
        <dbReference type="Proteomes" id="UP000648873"/>
    </source>
</evidence>
<evidence type="ECO:0000259" key="1">
    <source>
        <dbReference type="PROSITE" id="PS51502"/>
    </source>
</evidence>
<organism evidence="2 3">
    <name type="scientific">Microcystis viridis FACHB-1342</name>
    <dbReference type="NCBI Taxonomy" id="2692900"/>
    <lineage>
        <taxon>Bacteria</taxon>
        <taxon>Bacillati</taxon>
        <taxon>Cyanobacteriota</taxon>
        <taxon>Cyanophyceae</taxon>
        <taxon>Oscillatoriophycideae</taxon>
        <taxon>Chroococcales</taxon>
        <taxon>Microcystaceae</taxon>
        <taxon>Microcystis</taxon>
    </lineage>
</organism>
<keyword evidence="3" id="KW-1185">Reference proteome</keyword>
<dbReference type="Gene3D" id="3.40.50.10140">
    <property type="entry name" value="Toll/interleukin-1 receptor homology (TIR) domain"/>
    <property type="match status" value="1"/>
</dbReference>
<name>A0ABR8G6N7_MICVR</name>
<dbReference type="PROSITE" id="PS51502">
    <property type="entry name" value="S_R_A_B_BARREL"/>
    <property type="match status" value="1"/>
</dbReference>
<gene>
    <name evidence="2" type="ORF">H6G40_01450</name>
</gene>
<dbReference type="Proteomes" id="UP000648873">
    <property type="component" value="Unassembled WGS sequence"/>
</dbReference>
<dbReference type="SUPFAM" id="SSF54909">
    <property type="entry name" value="Dimeric alpha+beta barrel"/>
    <property type="match status" value="1"/>
</dbReference>
<accession>A0ABR8G6N7</accession>
<comment type="caution">
    <text evidence="2">The sequence shown here is derived from an EMBL/GenBank/DDBJ whole genome shotgun (WGS) entry which is preliminary data.</text>
</comment>
<dbReference type="InterPro" id="IPR011008">
    <property type="entry name" value="Dimeric_a/b-barrel"/>
</dbReference>
<dbReference type="InterPro" id="IPR013097">
    <property type="entry name" value="Dabb"/>
</dbReference>
<sequence>MTLKVFVSYSWDLLNVRAAIQERLRLLDVIPVVDREIVSHENRSIHENIRKHLLESDLVVVVFAQETLKSVEVREELTLAHTWGIPVICFVDKNLDSNDRDKIPWFLRDKLECRYNSQSKSSTDEILEQLNGVINRKLTEKTKPDSNNTFSKLEIHRIIRASNERLMDINDQEHFRLSIAQNVVRALNQELENLSRSDYTVDLSLDQNFLLRASGLFANATRIYATSIDSLSSFWIANNPENAIGYTRIQPSNTMRLFVFSSALSMHQYRYVLTEQHKQYGSDGAVFMCSIDSYNLLVGSLLNANLRRRLAGKDFAFLEFGDQAKPYLATLSSDTLHCKQLDSASVYSSLKDAFDNFACLQKLERDDQYKVLKWVPSFANHDPDWKLALEALFSPEARSLSRRQVFHHIFFHSRVVTGNNAKALESAIVKAISVLRQIPKRRDDSEMLIKNITFGQMIPSESINNLKVLDGRFKGQIIIGNHHLETFPYCLSMALDSIEDLEYYYSHPLHSEAREEIFSACDDRIRKLYKMIHNESSPQIKADLYHAIEGIANGIVVRADYFDVDRLDYVLKTEPVKFA</sequence>
<evidence type="ECO:0000313" key="2">
    <source>
        <dbReference type="EMBL" id="MBD2598953.1"/>
    </source>
</evidence>
<dbReference type="EMBL" id="JACJSV010000002">
    <property type="protein sequence ID" value="MBD2598953.1"/>
    <property type="molecule type" value="Genomic_DNA"/>
</dbReference>
<reference evidence="2 3" key="1">
    <citation type="journal article" date="2020" name="ISME J.">
        <title>Comparative genomics reveals insights into cyanobacterial evolution and habitat adaptation.</title>
        <authorList>
            <person name="Chen M.Y."/>
            <person name="Teng W.K."/>
            <person name="Zhao L."/>
            <person name="Hu C.X."/>
            <person name="Zhou Y.K."/>
            <person name="Han B.P."/>
            <person name="Song L.R."/>
            <person name="Shu W.S."/>
        </authorList>
    </citation>
    <scope>NUCLEOTIDE SEQUENCE [LARGE SCALE GENOMIC DNA]</scope>
    <source>
        <strain evidence="2 3">FACHB-1342</strain>
    </source>
</reference>
<feature type="domain" description="Stress-response A/B barrel" evidence="1">
    <location>
        <begin position="406"/>
        <end position="529"/>
    </location>
</feature>
<proteinExistence type="predicted"/>
<protein>
    <submittedName>
        <fullName evidence="2">TIR domain-containing protein</fullName>
    </submittedName>
</protein>
<dbReference type="InterPro" id="IPR035897">
    <property type="entry name" value="Toll_tir_struct_dom_sf"/>
</dbReference>